<dbReference type="OrthoDB" id="9071at2157"/>
<comment type="caution">
    <text evidence="15">The sequence shown here is derived from an EMBL/GenBank/DDBJ whole genome shotgun (WGS) entry which is preliminary data.</text>
</comment>
<keyword evidence="8 12" id="KW-0663">Pyridoxal phosphate</keyword>
<dbReference type="EMBL" id="RRCH01000003">
    <property type="protein sequence ID" value="RRJ33749.1"/>
    <property type="molecule type" value="Genomic_DNA"/>
</dbReference>
<accession>A0A3P3RLR5</accession>
<dbReference type="AlphaFoldDB" id="A0A3P3RLR5"/>
<dbReference type="SUPFAM" id="SSF53383">
    <property type="entry name" value="PLP-dependent transferases"/>
    <property type="match status" value="1"/>
</dbReference>
<dbReference type="InterPro" id="IPR015421">
    <property type="entry name" value="PyrdxlP-dep_Trfase_major"/>
</dbReference>
<dbReference type="EC" id="2.3.1.47" evidence="5"/>
<evidence type="ECO:0000259" key="14">
    <source>
        <dbReference type="Pfam" id="PF00155"/>
    </source>
</evidence>
<gene>
    <name evidence="15" type="ORF">EIK79_02870</name>
</gene>
<keyword evidence="6" id="KW-0808">Transferase</keyword>
<dbReference type="InterPro" id="IPR004839">
    <property type="entry name" value="Aminotransferase_I/II_large"/>
</dbReference>
<comment type="cofactor">
    <cofactor evidence="1 12">
        <name>pyridoxal 5'-phosphate</name>
        <dbReference type="ChEBI" id="CHEBI:597326"/>
    </cofactor>
</comment>
<dbReference type="InterPro" id="IPR015422">
    <property type="entry name" value="PyrdxlP-dep_Trfase_small"/>
</dbReference>
<dbReference type="InterPro" id="IPR050087">
    <property type="entry name" value="AON_synthase_class-II"/>
</dbReference>
<evidence type="ECO:0000313" key="16">
    <source>
        <dbReference type="Proteomes" id="UP000282322"/>
    </source>
</evidence>
<feature type="region of interest" description="Disordered" evidence="13">
    <location>
        <begin position="1"/>
        <end position="59"/>
    </location>
</feature>
<dbReference type="RefSeq" id="WP_124953616.1">
    <property type="nucleotide sequence ID" value="NZ_RRCH01000003.1"/>
</dbReference>
<feature type="domain" description="Aminotransferase class I/classII large" evidence="14">
    <location>
        <begin position="62"/>
        <end position="400"/>
    </location>
</feature>
<evidence type="ECO:0000256" key="3">
    <source>
        <dbReference type="ARBA" id="ARBA00010008"/>
    </source>
</evidence>
<evidence type="ECO:0000256" key="5">
    <source>
        <dbReference type="ARBA" id="ARBA00013187"/>
    </source>
</evidence>
<dbReference type="CDD" id="cd06454">
    <property type="entry name" value="KBL_like"/>
    <property type="match status" value="1"/>
</dbReference>
<evidence type="ECO:0000256" key="13">
    <source>
        <dbReference type="SAM" id="MobiDB-lite"/>
    </source>
</evidence>
<keyword evidence="7" id="KW-0093">Biotin biosynthesis</keyword>
<dbReference type="GO" id="GO:0009102">
    <property type="term" value="P:biotin biosynthetic process"/>
    <property type="evidence" value="ECO:0007669"/>
    <property type="project" value="UniProtKB-KW"/>
</dbReference>
<dbReference type="InterPro" id="IPR015424">
    <property type="entry name" value="PyrdxlP-dep_Trfase"/>
</dbReference>
<evidence type="ECO:0000256" key="10">
    <source>
        <dbReference type="ARBA" id="ARBA00033381"/>
    </source>
</evidence>
<comment type="catalytic activity">
    <reaction evidence="11">
        <text>6-carboxyhexanoyl-[ACP] + L-alanine + H(+) = (8S)-8-amino-7-oxononanoate + holo-[ACP] + CO2</text>
        <dbReference type="Rhea" id="RHEA:42288"/>
        <dbReference type="Rhea" id="RHEA-COMP:9685"/>
        <dbReference type="Rhea" id="RHEA-COMP:9955"/>
        <dbReference type="ChEBI" id="CHEBI:15378"/>
        <dbReference type="ChEBI" id="CHEBI:16526"/>
        <dbReference type="ChEBI" id="CHEBI:57972"/>
        <dbReference type="ChEBI" id="CHEBI:64479"/>
        <dbReference type="ChEBI" id="CHEBI:78846"/>
        <dbReference type="ChEBI" id="CHEBI:149468"/>
        <dbReference type="EC" id="2.3.1.47"/>
    </reaction>
</comment>
<reference evidence="15 16" key="1">
    <citation type="submission" date="2018-11" db="EMBL/GenBank/DDBJ databases">
        <title>Taxonoimc description of Halomarina strain SPP-AMP-1.</title>
        <authorList>
            <person name="Pal Y."/>
            <person name="Srinivasana K."/>
            <person name="Verma A."/>
            <person name="Kumar P."/>
        </authorList>
    </citation>
    <scope>NUCLEOTIDE SEQUENCE [LARGE SCALE GENOMIC DNA]</scope>
    <source>
        <strain evidence="15 16">SPP-AMP-1</strain>
    </source>
</reference>
<dbReference type="PROSITE" id="PS00599">
    <property type="entry name" value="AA_TRANSFER_CLASS_2"/>
    <property type="match status" value="1"/>
</dbReference>
<name>A0A3P3RLR5_9EURY</name>
<comment type="subunit">
    <text evidence="4">Homodimer.</text>
</comment>
<protein>
    <recommendedName>
        <fullName evidence="5">8-amino-7-oxononanoate synthase</fullName>
        <ecNumber evidence="5">2.3.1.47</ecNumber>
    </recommendedName>
    <alternativeName>
        <fullName evidence="9">7-keto-8-amino-pelargonic acid synthase</fullName>
    </alternativeName>
    <alternativeName>
        <fullName evidence="10">8-amino-7-ketopelargonate synthase</fullName>
    </alternativeName>
</protein>
<evidence type="ECO:0000256" key="6">
    <source>
        <dbReference type="ARBA" id="ARBA00022679"/>
    </source>
</evidence>
<dbReference type="GO" id="GO:0030170">
    <property type="term" value="F:pyridoxal phosphate binding"/>
    <property type="evidence" value="ECO:0007669"/>
    <property type="project" value="InterPro"/>
</dbReference>
<dbReference type="Gene3D" id="3.90.1150.10">
    <property type="entry name" value="Aspartate Aminotransferase, domain 1"/>
    <property type="match status" value="1"/>
</dbReference>
<evidence type="ECO:0000256" key="4">
    <source>
        <dbReference type="ARBA" id="ARBA00011738"/>
    </source>
</evidence>
<comment type="similarity">
    <text evidence="3">Belongs to the class-II pyridoxal-phosphate-dependent aminotransferase family. BioF subfamily.</text>
</comment>
<evidence type="ECO:0000256" key="7">
    <source>
        <dbReference type="ARBA" id="ARBA00022756"/>
    </source>
</evidence>
<dbReference type="PANTHER" id="PTHR13693">
    <property type="entry name" value="CLASS II AMINOTRANSFERASE/8-AMINO-7-OXONONANOATE SYNTHASE"/>
    <property type="match status" value="1"/>
</dbReference>
<evidence type="ECO:0000313" key="15">
    <source>
        <dbReference type="EMBL" id="RRJ33749.1"/>
    </source>
</evidence>
<sequence length="408" mass="43535">MSDDQAERPSSADRGFDFKTRLDDREERGLRRDLTPIESVRERSRYAEDPGADQPVFGKQPEMVVFGSNNYLGLATDERVQRAAGDAAHSIGTGAGASRLVTGDTPVHRALERDLAEAKGTERALVFSSGYAANVGTITALDPDVVFSDAYNHASIIDGCRLSDAETVVYDHCDATALSEAMADRAPKSSDESWLVVTDSVFSMDGDVAPLSAVCDAAERYGAWVMVDEAHATGVFEDGGGIVQREGLTERVDVQLGTLSKALAAQGGFVAASEPVVEHLSNVARSFVFSTGLSPPAAGAARTALSIARNGSRRTQLWDNVERLRTGLESLGLDVMGTTHILPVVVGDRSEAVELATHLTEAGIIAPAIRPPTVPDGQSRIRLAPMATHTERDIEQCVTAFERAEGKR</sequence>
<feature type="compositionally biased region" description="Basic and acidic residues" evidence="13">
    <location>
        <begin position="1"/>
        <end position="48"/>
    </location>
</feature>
<evidence type="ECO:0000256" key="9">
    <source>
        <dbReference type="ARBA" id="ARBA00032610"/>
    </source>
</evidence>
<evidence type="ECO:0000256" key="8">
    <source>
        <dbReference type="ARBA" id="ARBA00022898"/>
    </source>
</evidence>
<dbReference type="GO" id="GO:0008710">
    <property type="term" value="F:8-amino-7-oxononanoate synthase activity"/>
    <property type="evidence" value="ECO:0007669"/>
    <property type="project" value="UniProtKB-EC"/>
</dbReference>
<dbReference type="InterPro" id="IPR001917">
    <property type="entry name" value="Aminotrans_II_pyridoxalP_BS"/>
</dbReference>
<dbReference type="Gene3D" id="3.40.640.10">
    <property type="entry name" value="Type I PLP-dependent aspartate aminotransferase-like (Major domain)"/>
    <property type="match status" value="1"/>
</dbReference>
<proteinExistence type="inferred from homology"/>
<dbReference type="PANTHER" id="PTHR13693:SF100">
    <property type="entry name" value="8-AMINO-7-OXONONANOATE SYNTHASE"/>
    <property type="match status" value="1"/>
</dbReference>
<evidence type="ECO:0000256" key="1">
    <source>
        <dbReference type="ARBA" id="ARBA00001933"/>
    </source>
</evidence>
<evidence type="ECO:0000256" key="2">
    <source>
        <dbReference type="ARBA" id="ARBA00004746"/>
    </source>
</evidence>
<comment type="pathway">
    <text evidence="2">Cofactor biosynthesis; biotin biosynthesis.</text>
</comment>
<dbReference type="Proteomes" id="UP000282322">
    <property type="component" value="Unassembled WGS sequence"/>
</dbReference>
<evidence type="ECO:0000256" key="11">
    <source>
        <dbReference type="ARBA" id="ARBA00047715"/>
    </source>
</evidence>
<evidence type="ECO:0000256" key="12">
    <source>
        <dbReference type="RuleBase" id="RU003693"/>
    </source>
</evidence>
<keyword evidence="16" id="KW-1185">Reference proteome</keyword>
<dbReference type="Pfam" id="PF00155">
    <property type="entry name" value="Aminotran_1_2"/>
    <property type="match status" value="1"/>
</dbReference>
<organism evidence="15 16">
    <name type="scientific">Halocatena pleomorpha</name>
    <dbReference type="NCBI Taxonomy" id="1785090"/>
    <lineage>
        <taxon>Archaea</taxon>
        <taxon>Methanobacteriati</taxon>
        <taxon>Methanobacteriota</taxon>
        <taxon>Stenosarchaea group</taxon>
        <taxon>Halobacteria</taxon>
        <taxon>Halobacteriales</taxon>
        <taxon>Natronomonadaceae</taxon>
        <taxon>Halocatena</taxon>
    </lineage>
</organism>